<evidence type="ECO:0000313" key="2">
    <source>
        <dbReference type="EMBL" id="HJC36059.1"/>
    </source>
</evidence>
<feature type="transmembrane region" description="Helical" evidence="1">
    <location>
        <begin position="283"/>
        <end position="302"/>
    </location>
</feature>
<evidence type="ECO:0000256" key="1">
    <source>
        <dbReference type="SAM" id="Phobius"/>
    </source>
</evidence>
<organism evidence="2 3">
    <name type="scientific">Candidatus Merdibacter merdavium</name>
    <dbReference type="NCBI Taxonomy" id="2838692"/>
    <lineage>
        <taxon>Bacteria</taxon>
        <taxon>Bacillati</taxon>
        <taxon>Bacillota</taxon>
        <taxon>Erysipelotrichia</taxon>
        <taxon>Erysipelotrichales</taxon>
        <taxon>Erysipelotrichaceae</taxon>
        <taxon>Merdibacter</taxon>
    </lineage>
</organism>
<feature type="transmembrane region" description="Helical" evidence="1">
    <location>
        <begin position="308"/>
        <end position="327"/>
    </location>
</feature>
<dbReference type="EMBL" id="DWWM01000016">
    <property type="protein sequence ID" value="HJC36059.1"/>
    <property type="molecule type" value="Genomic_DNA"/>
</dbReference>
<feature type="transmembrane region" description="Helical" evidence="1">
    <location>
        <begin position="217"/>
        <end position="237"/>
    </location>
</feature>
<reference evidence="2" key="2">
    <citation type="submission" date="2021-04" db="EMBL/GenBank/DDBJ databases">
        <authorList>
            <person name="Gilroy R."/>
        </authorList>
    </citation>
    <scope>NUCLEOTIDE SEQUENCE</scope>
    <source>
        <strain evidence="2">CHK187-11901</strain>
    </source>
</reference>
<keyword evidence="1" id="KW-1133">Transmembrane helix</keyword>
<sequence>MSNSIRWFGWQLRRDRGFLVFYIVALFCLFPLLTFAIYSPEDDSFLYLELVILPILCIVAMACFMPSHLFAHLWNKRELDLYSSIPLKRAAMFSLRFFTGLFISFVPLLMAIALECGVLLLLRMDTNLMMAMLRCTGKSMALGALLYSLNVWIAVRCHNRLDTAVMTISYLAVPLIIIVGVYGLIANNINAILVCNEADIIASLITENVLVRWLINLFAPLISFAMILSEGMSVFAAESLSKIAVPPFIWIMWLLESAMLTALSHRAYVRAPHEESGQRTSHIMMYPFVIDALTLGLFVYAMDVDDSAFSRSIFIGAIFLFLLLSFIAQRKVRIRIRHVATLAVLGILTGLLQLAVVQTAGFGLVQENIPADAERYRLIVTMDQYEEGQTMTMTSVWIEAGNDDLIGLLRSFQDEVIEDAKENDPSAWDDGKPTMTIQFNYDSNGGSGTRSYFLFDANQEYLQKYRAVISQFSEDSRVTTEIISES</sequence>
<gene>
    <name evidence="2" type="ORF">H9702_02885</name>
</gene>
<feature type="transmembrane region" description="Helical" evidence="1">
    <location>
        <begin position="50"/>
        <end position="74"/>
    </location>
</feature>
<feature type="transmembrane region" description="Helical" evidence="1">
    <location>
        <begin position="243"/>
        <end position="263"/>
    </location>
</feature>
<feature type="transmembrane region" description="Helical" evidence="1">
    <location>
        <begin position="164"/>
        <end position="185"/>
    </location>
</feature>
<feature type="transmembrane region" description="Helical" evidence="1">
    <location>
        <begin position="339"/>
        <end position="365"/>
    </location>
</feature>
<dbReference type="AlphaFoldDB" id="A0A9D2SVM8"/>
<protein>
    <submittedName>
        <fullName evidence="2">Uncharacterized protein</fullName>
    </submittedName>
</protein>
<keyword evidence="1" id="KW-0812">Transmembrane</keyword>
<proteinExistence type="predicted"/>
<evidence type="ECO:0000313" key="3">
    <source>
        <dbReference type="Proteomes" id="UP000823896"/>
    </source>
</evidence>
<comment type="caution">
    <text evidence="2">The sequence shown here is derived from an EMBL/GenBank/DDBJ whole genome shotgun (WGS) entry which is preliminary data.</text>
</comment>
<feature type="transmembrane region" description="Helical" evidence="1">
    <location>
        <begin position="20"/>
        <end position="38"/>
    </location>
</feature>
<keyword evidence="1" id="KW-0472">Membrane</keyword>
<dbReference type="Proteomes" id="UP000823896">
    <property type="component" value="Unassembled WGS sequence"/>
</dbReference>
<accession>A0A9D2SVM8</accession>
<feature type="transmembrane region" description="Helical" evidence="1">
    <location>
        <begin position="95"/>
        <end position="122"/>
    </location>
</feature>
<name>A0A9D2SVM8_9FIRM</name>
<reference evidence="2" key="1">
    <citation type="journal article" date="2021" name="PeerJ">
        <title>Extensive microbial diversity within the chicken gut microbiome revealed by metagenomics and culture.</title>
        <authorList>
            <person name="Gilroy R."/>
            <person name="Ravi A."/>
            <person name="Getino M."/>
            <person name="Pursley I."/>
            <person name="Horton D.L."/>
            <person name="Alikhan N.F."/>
            <person name="Baker D."/>
            <person name="Gharbi K."/>
            <person name="Hall N."/>
            <person name="Watson M."/>
            <person name="Adriaenssens E.M."/>
            <person name="Foster-Nyarko E."/>
            <person name="Jarju S."/>
            <person name="Secka A."/>
            <person name="Antonio M."/>
            <person name="Oren A."/>
            <person name="Chaudhuri R.R."/>
            <person name="La Ragione R."/>
            <person name="Hildebrand F."/>
            <person name="Pallen M.J."/>
        </authorList>
    </citation>
    <scope>NUCLEOTIDE SEQUENCE</scope>
    <source>
        <strain evidence="2">CHK187-11901</strain>
    </source>
</reference>